<keyword evidence="2" id="KW-0677">Repeat</keyword>
<evidence type="ECO:0000256" key="3">
    <source>
        <dbReference type="SAM" id="MobiDB-lite"/>
    </source>
</evidence>
<keyword evidence="1" id="KW-0433">Leucine-rich repeat</keyword>
<dbReference type="InterPro" id="IPR001611">
    <property type="entry name" value="Leu-rich_rpt"/>
</dbReference>
<dbReference type="AlphaFoldDB" id="A0A1D1Z5G0"/>
<protein>
    <submittedName>
        <fullName evidence="4">Protein phosphatase 1 regulatory subunit pprA</fullName>
    </submittedName>
</protein>
<dbReference type="Gene3D" id="3.80.10.10">
    <property type="entry name" value="Ribonuclease Inhibitor"/>
    <property type="match status" value="1"/>
</dbReference>
<dbReference type="InterPro" id="IPR025875">
    <property type="entry name" value="Leu-rich_rpt_4"/>
</dbReference>
<dbReference type="InterPro" id="IPR003591">
    <property type="entry name" value="Leu-rich_rpt_typical-subtyp"/>
</dbReference>
<dbReference type="FunFam" id="3.80.10.10:FF:000320">
    <property type="entry name" value="Protein phosphatase 1 regulatory subunit pprA"/>
    <property type="match status" value="1"/>
</dbReference>
<gene>
    <name evidence="4" type="primary">pprA_1</name>
    <name evidence="4" type="ORF">g.84420</name>
</gene>
<dbReference type="EMBL" id="GDJX01005799">
    <property type="protein sequence ID" value="JAT62137.1"/>
    <property type="molecule type" value="Transcribed_RNA"/>
</dbReference>
<accession>A0A1D1Z5G0</accession>
<dbReference type="GO" id="GO:0005737">
    <property type="term" value="C:cytoplasm"/>
    <property type="evidence" value="ECO:0007669"/>
    <property type="project" value="TreeGrafter"/>
</dbReference>
<reference evidence="4" key="1">
    <citation type="submission" date="2015-07" db="EMBL/GenBank/DDBJ databases">
        <title>Transcriptome Assembly of Anthurium amnicola.</title>
        <authorList>
            <person name="Suzuki J."/>
        </authorList>
    </citation>
    <scope>NUCLEOTIDE SEQUENCE</scope>
</reference>
<dbReference type="PANTHER" id="PTHR15454:SF7">
    <property type="entry name" value="OS07G0106100 PROTEIN"/>
    <property type="match status" value="1"/>
</dbReference>
<evidence type="ECO:0000256" key="1">
    <source>
        <dbReference type="ARBA" id="ARBA00022614"/>
    </source>
</evidence>
<dbReference type="PROSITE" id="PS51450">
    <property type="entry name" value="LRR"/>
    <property type="match status" value="4"/>
</dbReference>
<dbReference type="SUPFAM" id="SSF52075">
    <property type="entry name" value="Outer arm dynein light chain 1"/>
    <property type="match status" value="1"/>
</dbReference>
<dbReference type="InterPro" id="IPR032675">
    <property type="entry name" value="LRR_dom_sf"/>
</dbReference>
<proteinExistence type="predicted"/>
<dbReference type="PANTHER" id="PTHR15454">
    <property type="entry name" value="NISCHARIN RELATED"/>
    <property type="match status" value="1"/>
</dbReference>
<feature type="compositionally biased region" description="Basic residues" evidence="3">
    <location>
        <begin position="661"/>
        <end position="673"/>
    </location>
</feature>
<dbReference type="Pfam" id="PF12799">
    <property type="entry name" value="LRR_4"/>
    <property type="match status" value="1"/>
</dbReference>
<sequence>MVRFSCFPTHLNCHRSKKVVQHCTQKNYAQDMHKDSSKNSALNAICCSTTPVLKEDSIIPSNNSEHITNTSASECCGKSEELNMISYSADENEILRGSSLKKSQSLGSELDRGGIFHSDVPMDDEIDPGLPLNNIQDEQFGGMVRSFDNSCTAEVCGCEDLGINLRNQNQSNLFEIDTGSIFSESISLNEDIKQLDNYLCECHGEELPSAGGVEAGNVTALRTFSRSCSLPRLGFYESSLASTTMWHRSRSVGNLCDSEVKTGIFYLQGGSYFRVSVHQYSEAPSCHDMSHASDMFAKRLHSETDFGDSVPSSTSNKCKETIDKERDLMTDKENHDFHHKFNHKSTSNNFITSVSDCRESDMDRIINGNIEEEESFTEPWHELDNEDFNIKRMKEWIRQIDIHDDSVVQEVGECSNAVPVMKKDSHLISGANTSKTDVKGSGAVKAAYNYISSLTPASTSAYLGNLGLVVIPFLSAFPSLRVLNLSGNSIVRITYGSLPRGLHMLNLSRNNISIIEGLRELTRLRVLDLSYNRIFRIGHGLAACSSLKELYLAGNKISEVEGLHRLLKLNVLDLTFNKISTVKSLGQLAANYGSLQAINLEGNPAQRNVGDDQLQKYLRGVCPRLIYFNKHIIRTNSGKELSERLARSATSHQFDNGVRSDHRRSRRGHHTTSSHKVVSSSNKLRVNQAVGSLAKLSKHRDQHVPIPALKASKLPRASSTLFSNLQTINPIRRSQSEGSL</sequence>
<evidence type="ECO:0000313" key="4">
    <source>
        <dbReference type="EMBL" id="JAT62137.1"/>
    </source>
</evidence>
<dbReference type="SMART" id="SM00365">
    <property type="entry name" value="LRR_SD22"/>
    <property type="match status" value="4"/>
</dbReference>
<organism evidence="4">
    <name type="scientific">Anthurium amnicola</name>
    <dbReference type="NCBI Taxonomy" id="1678845"/>
    <lineage>
        <taxon>Eukaryota</taxon>
        <taxon>Viridiplantae</taxon>
        <taxon>Streptophyta</taxon>
        <taxon>Embryophyta</taxon>
        <taxon>Tracheophyta</taxon>
        <taxon>Spermatophyta</taxon>
        <taxon>Magnoliopsida</taxon>
        <taxon>Liliopsida</taxon>
        <taxon>Araceae</taxon>
        <taxon>Pothoideae</taxon>
        <taxon>Potheae</taxon>
        <taxon>Anthurium</taxon>
    </lineage>
</organism>
<feature type="region of interest" description="Disordered" evidence="3">
    <location>
        <begin position="645"/>
        <end position="684"/>
    </location>
</feature>
<name>A0A1D1Z5G0_9ARAE</name>
<evidence type="ECO:0000256" key="2">
    <source>
        <dbReference type="ARBA" id="ARBA00022737"/>
    </source>
</evidence>
<dbReference type="Pfam" id="PF13855">
    <property type="entry name" value="LRR_8"/>
    <property type="match status" value="1"/>
</dbReference>
<dbReference type="SMART" id="SM00369">
    <property type="entry name" value="LRR_TYP"/>
    <property type="match status" value="3"/>
</dbReference>